<dbReference type="InterPro" id="IPR001791">
    <property type="entry name" value="Laminin_G"/>
</dbReference>
<comment type="caution">
    <text evidence="5">The sequence shown here is derived from an EMBL/GenBank/DDBJ whole genome shotgun (WGS) entry which is preliminary data.</text>
</comment>
<dbReference type="SMART" id="SM00560">
    <property type="entry name" value="LamGL"/>
    <property type="match status" value="2"/>
</dbReference>
<evidence type="ECO:0000259" key="4">
    <source>
        <dbReference type="SMART" id="SM00560"/>
    </source>
</evidence>
<dbReference type="Proteomes" id="UP000250369">
    <property type="component" value="Unassembled WGS sequence"/>
</dbReference>
<dbReference type="CDD" id="cd00110">
    <property type="entry name" value="LamG"/>
    <property type="match status" value="1"/>
</dbReference>
<dbReference type="InterPro" id="IPR013320">
    <property type="entry name" value="ConA-like_dom_sf"/>
</dbReference>
<protein>
    <recommendedName>
        <fullName evidence="4">LamG-like jellyroll fold domain-containing protein</fullName>
    </recommendedName>
</protein>
<evidence type="ECO:0000313" key="6">
    <source>
        <dbReference type="Proteomes" id="UP000250369"/>
    </source>
</evidence>
<dbReference type="AlphaFoldDB" id="A0A329MJP5"/>
<keyword evidence="2" id="KW-1015">Disulfide bond</keyword>
<name>A0A329MJP5_9BACL</name>
<evidence type="ECO:0000256" key="1">
    <source>
        <dbReference type="ARBA" id="ARBA00022729"/>
    </source>
</evidence>
<dbReference type="Pfam" id="PF13385">
    <property type="entry name" value="Laminin_G_3"/>
    <property type="match status" value="2"/>
</dbReference>
<evidence type="ECO:0000256" key="3">
    <source>
        <dbReference type="SAM" id="Phobius"/>
    </source>
</evidence>
<dbReference type="PANTHER" id="PTHR42535:SF2">
    <property type="entry name" value="CHROMOSOME UNDETERMINED SCAFFOLD_146, WHOLE GENOME SHOTGUN SEQUENCE"/>
    <property type="match status" value="1"/>
</dbReference>
<evidence type="ECO:0000313" key="5">
    <source>
        <dbReference type="EMBL" id="RAV19556.1"/>
    </source>
</evidence>
<dbReference type="InterPro" id="IPR006558">
    <property type="entry name" value="LamG-like"/>
</dbReference>
<evidence type="ECO:0000256" key="2">
    <source>
        <dbReference type="ARBA" id="ARBA00023157"/>
    </source>
</evidence>
<organism evidence="5 6">
    <name type="scientific">Paenibacillus contaminans</name>
    <dbReference type="NCBI Taxonomy" id="450362"/>
    <lineage>
        <taxon>Bacteria</taxon>
        <taxon>Bacillati</taxon>
        <taxon>Bacillota</taxon>
        <taxon>Bacilli</taxon>
        <taxon>Bacillales</taxon>
        <taxon>Paenibacillaceae</taxon>
        <taxon>Paenibacillus</taxon>
    </lineage>
</organism>
<dbReference type="InterPro" id="IPR036278">
    <property type="entry name" value="Sialidase_sf"/>
</dbReference>
<keyword evidence="3" id="KW-0812">Transmembrane</keyword>
<keyword evidence="1" id="KW-0732">Signal</keyword>
<proteinExistence type="predicted"/>
<dbReference type="PANTHER" id="PTHR42535">
    <property type="entry name" value="OOKINETE PROTEIN, PUTATIVE-RELATED"/>
    <property type="match status" value="1"/>
</dbReference>
<keyword evidence="3" id="KW-1133">Transmembrane helix</keyword>
<dbReference type="EMBL" id="QMFB01000011">
    <property type="protein sequence ID" value="RAV19556.1"/>
    <property type="molecule type" value="Genomic_DNA"/>
</dbReference>
<feature type="transmembrane region" description="Helical" evidence="3">
    <location>
        <begin position="12"/>
        <end position="31"/>
    </location>
</feature>
<dbReference type="Gene3D" id="2.60.120.200">
    <property type="match status" value="2"/>
</dbReference>
<feature type="domain" description="LamG-like jellyroll fold" evidence="4">
    <location>
        <begin position="471"/>
        <end position="600"/>
    </location>
</feature>
<dbReference type="RefSeq" id="WP_113032461.1">
    <property type="nucleotide sequence ID" value="NZ_QMFB01000011.1"/>
</dbReference>
<sequence>MKSGSLKKGLFLYTMFVTVILGCSIGLNSLIAHASAPTYPIEERVAYQNDNQENFWWTHMRCASMPNGATARILCTLLKDIKESPTNLSDVFYEISSITSDDLGETWTAPSVIPQFQWKTLPDGYQGMLIDTVPMYHEKTGKVILFGMAQSYTPTHSKKHTYPAYAVYDPSTATWSSDWYVFAWPNGVGHSGSAYPHMLDDGSGDILWPINSVDGKGSVQVVKASFDGTSLSYISQGNAVPNPGNNGNRSGIETSLAKFGSEYFMTIRDDAQNRLAKSSDGIDWQPAVVLTWDDGTAITGSMNTQMHWIVQPDALYVVYTREDASNQSIYRYRAPLWMAQVDPVTLRLIKSTERIAMGITDNRAQLGNFGTYNVLPGLSIVSSNEWNSLFPNRAIVSRIWWDRLTVGSWKLDETSGSVAADSASGDYPGSIVGAMRETGGKFGGALHFDGNGDYVDLGDPADGAFDFDATQDFSLSAWVKTGQTGKIQYIAGKGDTNAAYWLRFEADNTIRFLLDYGSTYDAAQSTAAYADGKWHHVVGVADRDVGLRLYVDGVLVGQDNSLIGGTISSALPLTIGHASSLTMNGLIDQVSLYNYPLDDKEVARMFGLYGHWKLNEGAGTAVTDATAYAHNGTVENAAWSGGGKDGNALSFDGNGDYVALPNPFYHDAAFGTKENFTISMWVKTAVTGTTKFLMQKGDTNAGFWLRFESDNTLKFLLDYGSTYDSVQSTAAFTDGAWHHVAAVVDRSAGLRLYVDGALAGQDMSLLQGSITSSLPLTIGVNGANTMNGLIDDVRIYRYALSPADISALQ</sequence>
<keyword evidence="3" id="KW-0472">Membrane</keyword>
<reference evidence="5 6" key="1">
    <citation type="journal article" date="2009" name="Int. J. Syst. Evol. Microbiol.">
        <title>Paenibacillus contaminans sp. nov., isolated from a contaminated laboratory plate.</title>
        <authorList>
            <person name="Chou J.H."/>
            <person name="Lee J.H."/>
            <person name="Lin M.C."/>
            <person name="Chang P.S."/>
            <person name="Arun A.B."/>
            <person name="Young C.C."/>
            <person name="Chen W.M."/>
        </authorList>
    </citation>
    <scope>NUCLEOTIDE SEQUENCE [LARGE SCALE GENOMIC DNA]</scope>
    <source>
        <strain evidence="5 6">CKOBP-6</strain>
    </source>
</reference>
<dbReference type="SUPFAM" id="SSF49899">
    <property type="entry name" value="Concanavalin A-like lectins/glucanases"/>
    <property type="match status" value="2"/>
</dbReference>
<dbReference type="PROSITE" id="PS51257">
    <property type="entry name" value="PROKAR_LIPOPROTEIN"/>
    <property type="match status" value="1"/>
</dbReference>
<keyword evidence="6" id="KW-1185">Reference proteome</keyword>
<dbReference type="SUPFAM" id="SSF50939">
    <property type="entry name" value="Sialidases"/>
    <property type="match status" value="1"/>
</dbReference>
<accession>A0A329MJP5</accession>
<gene>
    <name evidence="5" type="ORF">DQG23_19005</name>
</gene>
<dbReference type="OrthoDB" id="833750at2"/>
<feature type="domain" description="LamG-like jellyroll fold" evidence="4">
    <location>
        <begin position="674"/>
        <end position="803"/>
    </location>
</feature>